<reference evidence="1" key="1">
    <citation type="submission" date="2022-10" db="EMBL/GenBank/DDBJ databases">
        <title>Complete Genome of Trichothecium roseum strain YXFP-22015, a Plant Pathogen Isolated from Citrus.</title>
        <authorList>
            <person name="Wang Y."/>
            <person name="Zhu L."/>
        </authorList>
    </citation>
    <scope>NUCLEOTIDE SEQUENCE</scope>
    <source>
        <strain evidence="1">YXFP-22015</strain>
    </source>
</reference>
<evidence type="ECO:0000313" key="1">
    <source>
        <dbReference type="EMBL" id="KAI9904648.1"/>
    </source>
</evidence>
<gene>
    <name evidence="1" type="ORF">N3K66_001177</name>
</gene>
<sequence>MTTASTSLGSPAPTTACPFQPPSVGSWTSVGCYTEASGGRALTGSYYGSAASMTVEACAAFCDGFAYFGLEHARECFCGDKLNAGAEITEEGECSMICSGDGCSYCGAGNRLSLYAAVVVADAPSSSSSPKEGEEAENSLPTASHRAGSVAVAVDLPEGWEYYGCWVDGVDGRILDHQWTPNQANLTQESCVAHCAAEKGGGYYTVAGLEYYTECYCGKSILNGGKLAFANSECNTPCGGDADQSCGGPGRMSVFSRGGAPAVLDPPVPAPSTGGSWKYAGCAEDNVQDKRTFPWQLIIQDMTPDKCVDACREFGYAAAGIEYGVECYCGDAENMITRGAKFVEDESGECNMVCPGNGTSICGGPARLTTYFWDGDKPLYDWDFPAAGTAAAGRYEFLVGGVVIPLMTSQAVNGKVTFLEKWGTGPPNSTGAYELDLSLVNDGLDRAWRTMHVKTDLFCSAGLTLPDKAGRQLTVGGWAGDATFGVRLYMPDGKPGVQGANDWEEDVDTLRLQDGRWYPSALGMANGSVLIVGGEDGSNGAPVPTIEVLPYTGSAPLYMDWLERTDPNNLYPFLCVLPSGAILVLYWNEARILDERTLDTIRTLPNMPGAVNDPLAGRTYPLEGTAVLLPQRAPYNDPLTVLVCGGSTEGSANALDNCVSTRPDEQGAEWTLERMPSPRVMPCVAPLPDGTYLFLNGARHGVAGFGLATDPNLSALLYDPRKPVGARFSVLANTTVARMYHSEAVTLLDGRVLVSGSDPQDNVNPQEYRVEVFLPPYLLANKPRPTFALENRDWSYGETVTLTLGSGTPQNGDVAVSLLGSVSSTHGNSMGARTLFPAVECSGGQQCTVTAPPGPHICPPGWYQLFVLDGDVPGVGVFVRIGGDPARLGDWPEGEAFTRPGV</sequence>
<organism evidence="1 2">
    <name type="scientific">Trichothecium roseum</name>
    <dbReference type="NCBI Taxonomy" id="47278"/>
    <lineage>
        <taxon>Eukaryota</taxon>
        <taxon>Fungi</taxon>
        <taxon>Dikarya</taxon>
        <taxon>Ascomycota</taxon>
        <taxon>Pezizomycotina</taxon>
        <taxon>Sordariomycetes</taxon>
        <taxon>Hypocreomycetidae</taxon>
        <taxon>Hypocreales</taxon>
        <taxon>Hypocreales incertae sedis</taxon>
        <taxon>Trichothecium</taxon>
    </lineage>
</organism>
<dbReference type="EMBL" id="CM047940">
    <property type="protein sequence ID" value="KAI9904648.1"/>
    <property type="molecule type" value="Genomic_DNA"/>
</dbReference>
<name>A0ACC0VEV0_9HYPO</name>
<accession>A0ACC0VEV0</accession>
<protein>
    <submittedName>
        <fullName evidence="1">Uncharacterized protein</fullName>
    </submittedName>
</protein>
<dbReference type="Proteomes" id="UP001163324">
    <property type="component" value="Chromosome 1"/>
</dbReference>
<proteinExistence type="predicted"/>
<evidence type="ECO:0000313" key="2">
    <source>
        <dbReference type="Proteomes" id="UP001163324"/>
    </source>
</evidence>
<comment type="caution">
    <text evidence="1">The sequence shown here is derived from an EMBL/GenBank/DDBJ whole genome shotgun (WGS) entry which is preliminary data.</text>
</comment>
<keyword evidence="2" id="KW-1185">Reference proteome</keyword>